<feature type="non-terminal residue" evidence="1">
    <location>
        <position position="79"/>
    </location>
</feature>
<organism evidence="1 2">
    <name type="scientific">Racocetra persica</name>
    <dbReference type="NCBI Taxonomy" id="160502"/>
    <lineage>
        <taxon>Eukaryota</taxon>
        <taxon>Fungi</taxon>
        <taxon>Fungi incertae sedis</taxon>
        <taxon>Mucoromycota</taxon>
        <taxon>Glomeromycotina</taxon>
        <taxon>Glomeromycetes</taxon>
        <taxon>Diversisporales</taxon>
        <taxon>Gigasporaceae</taxon>
        <taxon>Racocetra</taxon>
    </lineage>
</organism>
<sequence length="79" mass="9090">MSVNKFLNILKENIVYDISGDDKIIEELVSIFSPENTDESNKINEDRDDNNELSIINATVTLENLNNFRLFLLQQEKTG</sequence>
<proteinExistence type="predicted"/>
<dbReference type="EMBL" id="CAJVQC010016222">
    <property type="protein sequence ID" value="CAG8674447.1"/>
    <property type="molecule type" value="Genomic_DNA"/>
</dbReference>
<protein>
    <submittedName>
        <fullName evidence="1">11088_t:CDS:1</fullName>
    </submittedName>
</protein>
<evidence type="ECO:0000313" key="1">
    <source>
        <dbReference type="EMBL" id="CAG8674447.1"/>
    </source>
</evidence>
<reference evidence="1" key="1">
    <citation type="submission" date="2021-06" db="EMBL/GenBank/DDBJ databases">
        <authorList>
            <person name="Kallberg Y."/>
            <person name="Tangrot J."/>
            <person name="Rosling A."/>
        </authorList>
    </citation>
    <scope>NUCLEOTIDE SEQUENCE</scope>
    <source>
        <strain evidence="1">MA461A</strain>
    </source>
</reference>
<name>A0ACA9NYK3_9GLOM</name>
<gene>
    <name evidence="1" type="ORF">RPERSI_LOCUS8828</name>
</gene>
<accession>A0ACA9NYK3</accession>
<evidence type="ECO:0000313" key="2">
    <source>
        <dbReference type="Proteomes" id="UP000789920"/>
    </source>
</evidence>
<comment type="caution">
    <text evidence="1">The sequence shown here is derived from an EMBL/GenBank/DDBJ whole genome shotgun (WGS) entry which is preliminary data.</text>
</comment>
<keyword evidence="2" id="KW-1185">Reference proteome</keyword>
<dbReference type="Proteomes" id="UP000789920">
    <property type="component" value="Unassembled WGS sequence"/>
</dbReference>